<reference evidence="2 3" key="1">
    <citation type="submission" date="2013-08" db="EMBL/GenBank/DDBJ databases">
        <authorList>
            <person name="Weinstock G."/>
            <person name="Sodergren E."/>
            <person name="Wylie T."/>
            <person name="Fulton L."/>
            <person name="Fulton R."/>
            <person name="Fronick C."/>
            <person name="O'Laughlin M."/>
            <person name="Godfrey J."/>
            <person name="Miner T."/>
            <person name="Herter B."/>
            <person name="Appelbaum E."/>
            <person name="Cordes M."/>
            <person name="Lek S."/>
            <person name="Wollam A."/>
            <person name="Pepin K.H."/>
            <person name="Palsikar V.B."/>
            <person name="Mitreva M."/>
            <person name="Wilson R.K."/>
        </authorList>
    </citation>
    <scope>NUCLEOTIDE SEQUENCE [LARGE SCALE GENOMIC DNA]</scope>
    <source>
        <strain evidence="2 3">F0041</strain>
    </source>
</reference>
<comment type="caution">
    <text evidence="2">The sequence shown here is derived from an EMBL/GenBank/DDBJ whole genome shotgun (WGS) entry which is preliminary data.</text>
</comment>
<dbReference type="EMBL" id="AWSV01000144">
    <property type="protein sequence ID" value="ERI82047.1"/>
    <property type="molecule type" value="Genomic_DNA"/>
</dbReference>
<feature type="region of interest" description="Disordered" evidence="1">
    <location>
        <begin position="1"/>
        <end position="44"/>
    </location>
</feature>
<accession>U2DKI9</accession>
<proteinExistence type="predicted"/>
<sequence length="44" mass="4889">MAREANMHFRRHLERGHTGEGFIKGYTSAYGSGGVQRLTPPKVS</sequence>
<evidence type="ECO:0000313" key="2">
    <source>
        <dbReference type="EMBL" id="ERI82047.1"/>
    </source>
</evidence>
<name>U2DKI9_9BACE</name>
<gene>
    <name evidence="2" type="ORF">HMPREF1981_02737</name>
</gene>
<dbReference type="HOGENOM" id="CLU_3212653_0_0_10"/>
<dbReference type="Proteomes" id="UP000016496">
    <property type="component" value="Unassembled WGS sequence"/>
</dbReference>
<protein>
    <submittedName>
        <fullName evidence="2">Uncharacterized protein</fullName>
    </submittedName>
</protein>
<evidence type="ECO:0000313" key="3">
    <source>
        <dbReference type="Proteomes" id="UP000016496"/>
    </source>
</evidence>
<organism evidence="2 3">
    <name type="scientific">Bacteroides pyogenes F0041</name>
    <dbReference type="NCBI Taxonomy" id="1321819"/>
    <lineage>
        <taxon>Bacteria</taxon>
        <taxon>Pseudomonadati</taxon>
        <taxon>Bacteroidota</taxon>
        <taxon>Bacteroidia</taxon>
        <taxon>Bacteroidales</taxon>
        <taxon>Bacteroidaceae</taxon>
        <taxon>Bacteroides</taxon>
    </lineage>
</organism>
<dbReference type="AlphaFoldDB" id="U2DKI9"/>
<evidence type="ECO:0000256" key="1">
    <source>
        <dbReference type="SAM" id="MobiDB-lite"/>
    </source>
</evidence>